<evidence type="ECO:0000256" key="2">
    <source>
        <dbReference type="ARBA" id="ARBA00022475"/>
    </source>
</evidence>
<evidence type="ECO:0000256" key="4">
    <source>
        <dbReference type="ARBA" id="ARBA00022989"/>
    </source>
</evidence>
<name>A0A1I6IDU0_9EURY</name>
<comment type="subcellular location">
    <subcellularLocation>
        <location evidence="1">Cell membrane</location>
        <topology evidence="1">Multi-pass membrane protein</topology>
    </subcellularLocation>
</comment>
<feature type="transmembrane region" description="Helical" evidence="6">
    <location>
        <begin position="12"/>
        <end position="30"/>
    </location>
</feature>
<keyword evidence="8" id="KW-1185">Reference proteome</keyword>
<organism evidence="7 8">
    <name type="scientific">Halogeometricum limi</name>
    <dbReference type="NCBI Taxonomy" id="555875"/>
    <lineage>
        <taxon>Archaea</taxon>
        <taxon>Methanobacteriati</taxon>
        <taxon>Methanobacteriota</taxon>
        <taxon>Stenosarchaea group</taxon>
        <taxon>Halobacteria</taxon>
        <taxon>Halobacteriales</taxon>
        <taxon>Haloferacaceae</taxon>
        <taxon>Halogeometricum</taxon>
    </lineage>
</organism>
<feature type="transmembrane region" description="Helical" evidence="6">
    <location>
        <begin position="214"/>
        <end position="233"/>
    </location>
</feature>
<dbReference type="OrthoDB" id="26684at2157"/>
<dbReference type="PANTHER" id="PTHR30106:SF1">
    <property type="entry name" value="UPF0324 MEMBRANE PROTEIN FN0533"/>
    <property type="match status" value="1"/>
</dbReference>
<feature type="transmembrane region" description="Helical" evidence="6">
    <location>
        <begin position="277"/>
        <end position="295"/>
    </location>
</feature>
<dbReference type="GO" id="GO:0005886">
    <property type="term" value="C:plasma membrane"/>
    <property type="evidence" value="ECO:0007669"/>
    <property type="project" value="UniProtKB-SubCell"/>
</dbReference>
<gene>
    <name evidence="7" type="ORF">SAMN04488124_3107</name>
</gene>
<feature type="transmembrane region" description="Helical" evidence="6">
    <location>
        <begin position="36"/>
        <end position="56"/>
    </location>
</feature>
<feature type="transmembrane region" description="Helical" evidence="6">
    <location>
        <begin position="90"/>
        <end position="109"/>
    </location>
</feature>
<evidence type="ECO:0000256" key="3">
    <source>
        <dbReference type="ARBA" id="ARBA00022692"/>
    </source>
</evidence>
<feature type="transmembrane region" description="Helical" evidence="6">
    <location>
        <begin position="148"/>
        <end position="169"/>
    </location>
</feature>
<keyword evidence="3 6" id="KW-0812">Transmembrane</keyword>
<feature type="transmembrane region" description="Helical" evidence="6">
    <location>
        <begin position="121"/>
        <end position="142"/>
    </location>
</feature>
<dbReference type="PANTHER" id="PTHR30106">
    <property type="entry name" value="INNER MEMBRANE PROTEIN YEIH-RELATED"/>
    <property type="match status" value="1"/>
</dbReference>
<dbReference type="InterPro" id="IPR018383">
    <property type="entry name" value="UPF0324_pro"/>
</dbReference>
<keyword evidence="5 6" id="KW-0472">Membrane</keyword>
<dbReference type="EMBL" id="FOYS01000005">
    <property type="protein sequence ID" value="SFR64868.1"/>
    <property type="molecule type" value="Genomic_DNA"/>
</dbReference>
<protein>
    <submittedName>
        <fullName evidence="7">Conserved hypothetical integral membrane protein</fullName>
    </submittedName>
</protein>
<feature type="transmembrane region" description="Helical" evidence="6">
    <location>
        <begin position="181"/>
        <end position="202"/>
    </location>
</feature>
<feature type="transmembrane region" description="Helical" evidence="6">
    <location>
        <begin position="65"/>
        <end position="84"/>
    </location>
</feature>
<proteinExistence type="predicted"/>
<reference evidence="8" key="1">
    <citation type="submission" date="2016-10" db="EMBL/GenBank/DDBJ databases">
        <authorList>
            <person name="Varghese N."/>
            <person name="Submissions S."/>
        </authorList>
    </citation>
    <scope>NUCLEOTIDE SEQUENCE [LARGE SCALE GENOMIC DNA]</scope>
    <source>
        <strain evidence="8">CGMCC 1.8711</strain>
    </source>
</reference>
<dbReference type="Proteomes" id="UP000243250">
    <property type="component" value="Unassembled WGS sequence"/>
</dbReference>
<keyword evidence="2" id="KW-1003">Cell membrane</keyword>
<dbReference type="RefSeq" id="WP_089882610.1">
    <property type="nucleotide sequence ID" value="NZ_FOYS01000005.1"/>
</dbReference>
<evidence type="ECO:0000256" key="5">
    <source>
        <dbReference type="ARBA" id="ARBA00023136"/>
    </source>
</evidence>
<dbReference type="AlphaFoldDB" id="A0A1I6IDU0"/>
<evidence type="ECO:0000256" key="6">
    <source>
        <dbReference type="SAM" id="Phobius"/>
    </source>
</evidence>
<sequence>MSEHGLRNHARNLGWLVALGVLAHLLSGVVAQVSALVVAVVLGALVSNTVGVPTAIREGYDYHKLLLEVGIVLLGVRLTLGELAAAGLELVGLTLATVVVGVLLVEVMSRYVFGLQSKTGSLIAAGASICGVSAVLTVAATIDADEEQIAYVAGAILLFDALTLVGFPLVGHWLSLDPQTFGIWAGLSMFSTGPVVAAGFAFDPVAGKWATLTKVARNSFIGLAALGYSVYFTRRTALDEGGTLRTLWGQFPKFLVGFALVVAVTNAGLLGPSTVELVNLASSWLFTVAFVGLGFDIRLARLRGVGLRPVAVVTAYLLVMGAATLAAIDVLF</sequence>
<evidence type="ECO:0000256" key="1">
    <source>
        <dbReference type="ARBA" id="ARBA00004651"/>
    </source>
</evidence>
<evidence type="ECO:0000313" key="7">
    <source>
        <dbReference type="EMBL" id="SFR64868.1"/>
    </source>
</evidence>
<keyword evidence="4 6" id="KW-1133">Transmembrane helix</keyword>
<dbReference type="Pfam" id="PF03601">
    <property type="entry name" value="Cons_hypoth698"/>
    <property type="match status" value="1"/>
</dbReference>
<feature type="transmembrane region" description="Helical" evidence="6">
    <location>
        <begin position="307"/>
        <end position="328"/>
    </location>
</feature>
<feature type="transmembrane region" description="Helical" evidence="6">
    <location>
        <begin position="254"/>
        <end position="271"/>
    </location>
</feature>
<accession>A0A1I6IDU0</accession>
<evidence type="ECO:0000313" key="8">
    <source>
        <dbReference type="Proteomes" id="UP000243250"/>
    </source>
</evidence>